<name>A0A1G6KGA1_9FIRM</name>
<dbReference type="PRINTS" id="PR00114">
    <property type="entry name" value="STPHPHTASE"/>
</dbReference>
<dbReference type="GO" id="GO:0008803">
    <property type="term" value="F:bis(5'-nucleosyl)-tetraphosphatase (symmetrical) activity"/>
    <property type="evidence" value="ECO:0007669"/>
    <property type="project" value="TreeGrafter"/>
</dbReference>
<proteinExistence type="predicted"/>
<dbReference type="CDD" id="cd00144">
    <property type="entry name" value="MPP_PPP_family"/>
    <property type="match status" value="1"/>
</dbReference>
<dbReference type="Gene3D" id="3.60.21.10">
    <property type="match status" value="1"/>
</dbReference>
<dbReference type="EMBL" id="FMYW01000004">
    <property type="protein sequence ID" value="SDC30122.1"/>
    <property type="molecule type" value="Genomic_DNA"/>
</dbReference>
<organism evidence="2 3">
    <name type="scientific">Succiniclasticum ruminis</name>
    <dbReference type="NCBI Taxonomy" id="40841"/>
    <lineage>
        <taxon>Bacteria</taxon>
        <taxon>Bacillati</taxon>
        <taxon>Bacillota</taxon>
        <taxon>Negativicutes</taxon>
        <taxon>Acidaminococcales</taxon>
        <taxon>Acidaminococcaceae</taxon>
        <taxon>Succiniclasticum</taxon>
    </lineage>
</organism>
<dbReference type="InterPro" id="IPR006186">
    <property type="entry name" value="Ser/Thr-sp_prot-phosphatase"/>
</dbReference>
<keyword evidence="3" id="KW-1185">Reference proteome</keyword>
<feature type="domain" description="Serine/threonine specific protein phosphatases" evidence="1">
    <location>
        <begin position="1"/>
        <end position="233"/>
    </location>
</feature>
<evidence type="ECO:0000259" key="1">
    <source>
        <dbReference type="SMART" id="SM00156"/>
    </source>
</evidence>
<gene>
    <name evidence="2" type="ORF">SAMN04487864_104252</name>
</gene>
<evidence type="ECO:0000313" key="3">
    <source>
        <dbReference type="Proteomes" id="UP000198943"/>
    </source>
</evidence>
<protein>
    <submittedName>
        <fullName evidence="2">Serine/threonine protein phosphatase 1</fullName>
    </submittedName>
</protein>
<dbReference type="GO" id="GO:0110154">
    <property type="term" value="P:RNA decapping"/>
    <property type="evidence" value="ECO:0007669"/>
    <property type="project" value="TreeGrafter"/>
</dbReference>
<dbReference type="GO" id="GO:0016791">
    <property type="term" value="F:phosphatase activity"/>
    <property type="evidence" value="ECO:0007669"/>
    <property type="project" value="TreeGrafter"/>
</dbReference>
<dbReference type="SUPFAM" id="SSF56300">
    <property type="entry name" value="Metallo-dependent phosphatases"/>
    <property type="match status" value="1"/>
</dbReference>
<dbReference type="InterPro" id="IPR029052">
    <property type="entry name" value="Metallo-depent_PP-like"/>
</dbReference>
<dbReference type="GO" id="GO:0005737">
    <property type="term" value="C:cytoplasm"/>
    <property type="evidence" value="ECO:0007669"/>
    <property type="project" value="TreeGrafter"/>
</dbReference>
<dbReference type="OrthoDB" id="9779903at2"/>
<dbReference type="PANTHER" id="PTHR42850">
    <property type="entry name" value="METALLOPHOSPHOESTERASE"/>
    <property type="match status" value="1"/>
</dbReference>
<evidence type="ECO:0000313" key="2">
    <source>
        <dbReference type="EMBL" id="SDC30122.1"/>
    </source>
</evidence>
<dbReference type="InterPro" id="IPR004843">
    <property type="entry name" value="Calcineurin-like_PHP"/>
</dbReference>
<dbReference type="RefSeq" id="WP_093729919.1">
    <property type="nucleotide sequence ID" value="NZ_FMYW01000004.1"/>
</dbReference>
<reference evidence="3" key="1">
    <citation type="submission" date="2016-10" db="EMBL/GenBank/DDBJ databases">
        <authorList>
            <person name="Varghese N."/>
            <person name="Submissions S."/>
        </authorList>
    </citation>
    <scope>NUCLEOTIDE SEQUENCE [LARGE SCALE GENOMIC DNA]</scope>
    <source>
        <strain evidence="3">DSM 11005</strain>
    </source>
</reference>
<dbReference type="Pfam" id="PF00149">
    <property type="entry name" value="Metallophos"/>
    <property type="match status" value="1"/>
</dbReference>
<accession>A0A1G6KGA1</accession>
<dbReference type="SMART" id="SM00156">
    <property type="entry name" value="PP2Ac"/>
    <property type="match status" value="1"/>
</dbReference>
<dbReference type="InterPro" id="IPR050126">
    <property type="entry name" value="Ap4A_hydrolase"/>
</dbReference>
<dbReference type="AlphaFoldDB" id="A0A1G6KGA1"/>
<dbReference type="PANTHER" id="PTHR42850:SF4">
    <property type="entry name" value="ZINC-DEPENDENT ENDOPOLYPHOSPHATASE"/>
    <property type="match status" value="1"/>
</dbReference>
<sequence>MDRLIDYSRILAIGDIHGMYEKLIVLMDKIRLNSEKDLLIFLGDYIDRGPDSVKCLLYVYDLQQSFPDSVVCLSGNHEAMMTSYVMQKHRNYKNLIADYADVWLDNGGFETYEQLNQLDTEKKEKLLQWASNLSVTFQYQNFFFCHAGVDPDVPLERQTEFDMLWRRRNWWEQYKGEKTIVAGHTPVQTLRKKTGFLRRTPKPLFLSNNVIMCDTGAYMEGGKLSCIDVLSEKVWLS</sequence>
<dbReference type="Proteomes" id="UP000198943">
    <property type="component" value="Unassembled WGS sequence"/>
</dbReference>